<dbReference type="AlphaFoldDB" id="A0A098S6K3"/>
<dbReference type="InterPro" id="IPR023753">
    <property type="entry name" value="FAD/NAD-binding_dom"/>
</dbReference>
<evidence type="ECO:0000256" key="1">
    <source>
        <dbReference type="ARBA" id="ARBA00001974"/>
    </source>
</evidence>
<organism evidence="6 7">
    <name type="scientific">Phaeodactylibacter xiamenensis</name>
    <dbReference type="NCBI Taxonomy" id="1524460"/>
    <lineage>
        <taxon>Bacteria</taxon>
        <taxon>Pseudomonadati</taxon>
        <taxon>Bacteroidota</taxon>
        <taxon>Saprospiria</taxon>
        <taxon>Saprospirales</taxon>
        <taxon>Haliscomenobacteraceae</taxon>
        <taxon>Phaeodactylibacter</taxon>
    </lineage>
</organism>
<dbReference type="SUPFAM" id="SSF51905">
    <property type="entry name" value="FAD/NAD(P)-binding domain"/>
    <property type="match status" value="1"/>
</dbReference>
<dbReference type="PRINTS" id="PR00368">
    <property type="entry name" value="FADPNR"/>
</dbReference>
<gene>
    <name evidence="6" type="ORF">IX84_11630</name>
</gene>
<keyword evidence="7" id="KW-1185">Reference proteome</keyword>
<evidence type="ECO:0000259" key="5">
    <source>
        <dbReference type="Pfam" id="PF07992"/>
    </source>
</evidence>
<protein>
    <submittedName>
        <fullName evidence="6">NADH dehydrogenase</fullName>
    </submittedName>
</protein>
<dbReference type="OrthoDB" id="9792592at2"/>
<name>A0A098S6K3_9BACT</name>
<dbReference type="STRING" id="1524460.IX84_11630"/>
<accession>A0A098S6K3</accession>
<dbReference type="GO" id="GO:0016491">
    <property type="term" value="F:oxidoreductase activity"/>
    <property type="evidence" value="ECO:0007669"/>
    <property type="project" value="InterPro"/>
</dbReference>
<dbReference type="PANTHER" id="PTHR43429:SF3">
    <property type="entry name" value="NITRITE REDUCTASE [NAD(P)H]"/>
    <property type="match status" value="1"/>
</dbReference>
<comment type="cofactor">
    <cofactor evidence="1">
        <name>FAD</name>
        <dbReference type="ChEBI" id="CHEBI:57692"/>
    </cofactor>
</comment>
<dbReference type="InterPro" id="IPR050260">
    <property type="entry name" value="FAD-bd_OxRdtase"/>
</dbReference>
<evidence type="ECO:0000313" key="6">
    <source>
        <dbReference type="EMBL" id="KGE88039.1"/>
    </source>
</evidence>
<evidence type="ECO:0000313" key="7">
    <source>
        <dbReference type="Proteomes" id="UP000029736"/>
    </source>
</evidence>
<dbReference type="Pfam" id="PF07992">
    <property type="entry name" value="Pyr_redox_2"/>
    <property type="match status" value="1"/>
</dbReference>
<feature type="domain" description="FAD/NAD(P)-binding" evidence="5">
    <location>
        <begin position="1"/>
        <end position="283"/>
    </location>
</feature>
<dbReference type="RefSeq" id="WP_044220212.1">
    <property type="nucleotide sequence ID" value="NZ_JBKAGJ010000037.1"/>
</dbReference>
<reference evidence="6 7" key="1">
    <citation type="journal article" date="2014" name="Int. J. Syst. Evol. Microbiol.">
        <title>Phaeodactylibacter xiamenensis gen. nov., sp. nov., a member of the family Saprospiraceae isolated from the marine alga Phaeodactylum tricornutum.</title>
        <authorList>
            <person name="Chen Z.Jr."/>
            <person name="Lei X."/>
            <person name="Lai Q."/>
            <person name="Li Y."/>
            <person name="Zhang B."/>
            <person name="Zhang J."/>
            <person name="Zhang H."/>
            <person name="Yang L."/>
            <person name="Zheng W."/>
            <person name="Tian Y."/>
            <person name="Yu Z."/>
            <person name="Xu H.Jr."/>
            <person name="Zheng T."/>
        </authorList>
    </citation>
    <scope>NUCLEOTIDE SEQUENCE [LARGE SCALE GENOMIC DNA]</scope>
    <source>
        <strain evidence="6 7">KD52</strain>
    </source>
</reference>
<keyword evidence="3" id="KW-0285">Flavoprotein</keyword>
<sequence length="447" mass="51128">MHIAILGNGISGITAARFLRKLTDHQITVISAETDHFFSRTALMYVYMGHMRYEDIKPYEDWFWEKNRIDLKRGYVEQIDFEQKQLHFRKGDQLGYDKLILALGSTPNKFGWPGQDLQGVRGLYSYQDLEYMEAHSEGLERAVIVGGGLIGIEMAEMFHSRHIPVTFLVRESVYWNAVLPKEESEMVTRHIREHGIDLRLSTELKEIVDDGQGRACAVVTGAGERIDCGYVGLTAGVHPNIGWLKDTALETDKGILVDEYLQTNLPDVYAIGDCAQIRHPKPGRRPIEAVWYTGRMMGETVAHAIGGQPVEYDPGVWFNSAKFMDIEYQVYGDVSGRMPDHYASVYWEHADGRKSIRIVYDQNTQEVAGFNLMGVRYRHEVCERWLAQKASVEAVLQNLGLANFDPEYYQQFEREVVAQYNKQTGRHLKLRQKRGLSRALAFLRGRA</sequence>
<comment type="caution">
    <text evidence="6">The sequence shown here is derived from an EMBL/GenBank/DDBJ whole genome shotgun (WGS) entry which is preliminary data.</text>
</comment>
<proteinExistence type="inferred from homology"/>
<dbReference type="PRINTS" id="PR00411">
    <property type="entry name" value="PNDRDTASEI"/>
</dbReference>
<evidence type="ECO:0000256" key="3">
    <source>
        <dbReference type="ARBA" id="ARBA00022630"/>
    </source>
</evidence>
<dbReference type="Proteomes" id="UP000029736">
    <property type="component" value="Unassembled WGS sequence"/>
</dbReference>
<dbReference type="PANTHER" id="PTHR43429">
    <property type="entry name" value="PYRIDINE NUCLEOTIDE-DISULFIDE OXIDOREDUCTASE DOMAIN-CONTAINING"/>
    <property type="match status" value="1"/>
</dbReference>
<comment type="similarity">
    <text evidence="2">Belongs to the FAD-dependent oxidoreductase family.</text>
</comment>
<dbReference type="InterPro" id="IPR036188">
    <property type="entry name" value="FAD/NAD-bd_sf"/>
</dbReference>
<evidence type="ECO:0000256" key="4">
    <source>
        <dbReference type="ARBA" id="ARBA00022827"/>
    </source>
</evidence>
<keyword evidence="4" id="KW-0274">FAD</keyword>
<dbReference type="EMBL" id="JPOS01000026">
    <property type="protein sequence ID" value="KGE88039.1"/>
    <property type="molecule type" value="Genomic_DNA"/>
</dbReference>
<evidence type="ECO:0000256" key="2">
    <source>
        <dbReference type="ARBA" id="ARBA00006442"/>
    </source>
</evidence>
<dbReference type="Gene3D" id="3.50.50.60">
    <property type="entry name" value="FAD/NAD(P)-binding domain"/>
    <property type="match status" value="2"/>
</dbReference>